<dbReference type="InterPro" id="IPR023090">
    <property type="entry name" value="UPF0702_alpha/beta_dom_sf"/>
</dbReference>
<evidence type="ECO:0000256" key="2">
    <source>
        <dbReference type="ARBA" id="ARBA00006448"/>
    </source>
</evidence>
<evidence type="ECO:0000256" key="3">
    <source>
        <dbReference type="ARBA" id="ARBA00022475"/>
    </source>
</evidence>
<organism evidence="9 10">
    <name type="scientific">Paenibacillus macquariensis</name>
    <dbReference type="NCBI Taxonomy" id="948756"/>
    <lineage>
        <taxon>Bacteria</taxon>
        <taxon>Bacillati</taxon>
        <taxon>Bacillota</taxon>
        <taxon>Bacilli</taxon>
        <taxon>Bacillales</taxon>
        <taxon>Paenibacillaceae</taxon>
        <taxon>Paenibacillus</taxon>
    </lineage>
</organism>
<dbReference type="PANTHER" id="PTHR34582">
    <property type="entry name" value="UPF0702 TRANSMEMBRANE PROTEIN YCAP"/>
    <property type="match status" value="1"/>
</dbReference>
<feature type="domain" description="YetF C-terminal" evidence="8">
    <location>
        <begin position="83"/>
        <end position="234"/>
    </location>
</feature>
<gene>
    <name evidence="9" type="ORF">SAMN05421578_107268</name>
</gene>
<evidence type="ECO:0000256" key="5">
    <source>
        <dbReference type="ARBA" id="ARBA00022989"/>
    </source>
</evidence>
<evidence type="ECO:0000256" key="4">
    <source>
        <dbReference type="ARBA" id="ARBA00022692"/>
    </source>
</evidence>
<dbReference type="PANTHER" id="PTHR34582:SF6">
    <property type="entry name" value="UPF0702 TRANSMEMBRANE PROTEIN YCAP"/>
    <property type="match status" value="1"/>
</dbReference>
<accession>A0ABY1K218</accession>
<keyword evidence="6 7" id="KW-0472">Membrane</keyword>
<comment type="caution">
    <text evidence="9">The sequence shown here is derived from an EMBL/GenBank/DDBJ whole genome shotgun (WGS) entry which is preliminary data.</text>
</comment>
<protein>
    <submittedName>
        <fullName evidence="9">Uncharacterized membrane protein YcaP, DUF421 family</fullName>
    </submittedName>
</protein>
<dbReference type="Pfam" id="PF04239">
    <property type="entry name" value="DUF421"/>
    <property type="match status" value="1"/>
</dbReference>
<keyword evidence="10" id="KW-1185">Reference proteome</keyword>
<comment type="similarity">
    <text evidence="2">Belongs to the UPF0702 family.</text>
</comment>
<feature type="transmembrane region" description="Helical" evidence="7">
    <location>
        <begin position="35"/>
        <end position="52"/>
    </location>
</feature>
<dbReference type="InterPro" id="IPR007353">
    <property type="entry name" value="DUF421"/>
</dbReference>
<name>A0ABY1K218_9BACL</name>
<dbReference type="EMBL" id="FTNK01000007">
    <property type="protein sequence ID" value="SIR14653.1"/>
    <property type="molecule type" value="Genomic_DNA"/>
</dbReference>
<evidence type="ECO:0000313" key="10">
    <source>
        <dbReference type="Proteomes" id="UP000186666"/>
    </source>
</evidence>
<feature type="transmembrane region" description="Helical" evidence="7">
    <location>
        <begin position="64"/>
        <end position="82"/>
    </location>
</feature>
<keyword evidence="4 7" id="KW-0812">Transmembrane</keyword>
<evidence type="ECO:0000313" key="9">
    <source>
        <dbReference type="EMBL" id="SIR14653.1"/>
    </source>
</evidence>
<evidence type="ECO:0000256" key="1">
    <source>
        <dbReference type="ARBA" id="ARBA00004651"/>
    </source>
</evidence>
<evidence type="ECO:0000256" key="6">
    <source>
        <dbReference type="ARBA" id="ARBA00023136"/>
    </source>
</evidence>
<dbReference type="Gene3D" id="3.30.240.20">
    <property type="entry name" value="bsu07140 like domains"/>
    <property type="match status" value="2"/>
</dbReference>
<dbReference type="Proteomes" id="UP000186666">
    <property type="component" value="Unassembled WGS sequence"/>
</dbReference>
<comment type="subcellular location">
    <subcellularLocation>
        <location evidence="1">Cell membrane</location>
        <topology evidence="1">Multi-pass membrane protein</topology>
    </subcellularLocation>
</comment>
<evidence type="ECO:0000256" key="7">
    <source>
        <dbReference type="SAM" id="Phobius"/>
    </source>
</evidence>
<reference evidence="9 10" key="1">
    <citation type="submission" date="2017-01" db="EMBL/GenBank/DDBJ databases">
        <authorList>
            <person name="Varghese N."/>
            <person name="Submissions S."/>
        </authorList>
    </citation>
    <scope>NUCLEOTIDE SEQUENCE [LARGE SCALE GENOMIC DNA]</scope>
    <source>
        <strain evidence="9 10">ATCC 23464</strain>
    </source>
</reference>
<sequence length="254" mass="29209">MTGDMTTHIFRTLLMYFFIYFTIRIMGKREIGKLSLFDFVISIMIAELAVFVVEDMKEPLLDGILPMVTLVILQIIIAKISLKNRRLRLLFDGKPTVLISNGKIHRDAMKKQRYNLDDLMLQIRQKDIDNIADVEFAILETTGQLTVLSKDSKSAEESSYESSLARRKSRVYSRRKILVPAGKLTHQGLPVPLIMDGRVQDENLHLIKKTRFWLKNQILAKGASDFKDVFLCSIDHNNHIYIDLKEKVSGEPVK</sequence>
<feature type="transmembrane region" description="Helical" evidence="7">
    <location>
        <begin position="6"/>
        <end position="23"/>
    </location>
</feature>
<keyword evidence="3" id="KW-1003">Cell membrane</keyword>
<evidence type="ECO:0000259" key="8">
    <source>
        <dbReference type="Pfam" id="PF04239"/>
    </source>
</evidence>
<keyword evidence="5 7" id="KW-1133">Transmembrane helix</keyword>
<proteinExistence type="inferred from homology"/>